<dbReference type="Gene3D" id="1.20.120.1130">
    <property type="match status" value="1"/>
</dbReference>
<dbReference type="GO" id="GO:0043328">
    <property type="term" value="P:protein transport to vacuole involved in ubiquitin-dependent protein catabolic process via the multivesicular body sorting pathway"/>
    <property type="evidence" value="ECO:0007669"/>
    <property type="project" value="TreeGrafter"/>
</dbReference>
<dbReference type="InterPro" id="IPR038358">
    <property type="entry name" value="VPS28_N_sf"/>
</dbReference>
<feature type="region of interest" description="Disordered" evidence="6">
    <location>
        <begin position="1"/>
        <end position="60"/>
    </location>
</feature>
<evidence type="ECO:0000259" key="7">
    <source>
        <dbReference type="PROSITE" id="PS51310"/>
    </source>
</evidence>
<dbReference type="SUPFAM" id="SSF140111">
    <property type="entry name" value="Endosomal sorting complex assembly domain"/>
    <property type="match status" value="1"/>
</dbReference>
<feature type="compositionally biased region" description="Low complexity" evidence="6">
    <location>
        <begin position="18"/>
        <end position="59"/>
    </location>
</feature>
<evidence type="ECO:0000313" key="9">
    <source>
        <dbReference type="EMBL" id="KAK5580737.1"/>
    </source>
</evidence>
<protein>
    <recommendedName>
        <fullName evidence="11">Vacuolar protein sorting-associated protein 28 homolog</fullName>
    </recommendedName>
</protein>
<organism evidence="9 10">
    <name type="scientific">Dictyostelium firmibasis</name>
    <dbReference type="NCBI Taxonomy" id="79012"/>
    <lineage>
        <taxon>Eukaryota</taxon>
        <taxon>Amoebozoa</taxon>
        <taxon>Evosea</taxon>
        <taxon>Eumycetozoa</taxon>
        <taxon>Dictyostelia</taxon>
        <taxon>Dictyosteliales</taxon>
        <taxon>Dictyosteliaceae</taxon>
        <taxon>Dictyostelium</taxon>
    </lineage>
</organism>
<evidence type="ECO:0000256" key="4">
    <source>
        <dbReference type="ARBA" id="ARBA00022927"/>
    </source>
</evidence>
<comment type="caution">
    <text evidence="9">The sequence shown here is derived from an EMBL/GenBank/DDBJ whole genome shotgun (WGS) entry which is preliminary data.</text>
</comment>
<dbReference type="InterPro" id="IPR017898">
    <property type="entry name" value="VPS28_N"/>
</dbReference>
<feature type="compositionally biased region" description="Polar residues" evidence="6">
    <location>
        <begin position="1"/>
        <end position="10"/>
    </location>
</feature>
<dbReference type="InterPro" id="IPR037202">
    <property type="entry name" value="ESCRT_assembly_dom"/>
</dbReference>
<evidence type="ECO:0000259" key="8">
    <source>
        <dbReference type="PROSITE" id="PS51313"/>
    </source>
</evidence>
<dbReference type="InterPro" id="IPR007143">
    <property type="entry name" value="Vps28"/>
</dbReference>
<feature type="domain" description="VPS28 C-terminal" evidence="7">
    <location>
        <begin position="186"/>
        <end position="282"/>
    </location>
</feature>
<evidence type="ECO:0000256" key="6">
    <source>
        <dbReference type="SAM" id="MobiDB-lite"/>
    </source>
</evidence>
<evidence type="ECO:0000256" key="2">
    <source>
        <dbReference type="ARBA" id="ARBA00022448"/>
    </source>
</evidence>
<dbReference type="Pfam" id="PF03997">
    <property type="entry name" value="VPS28"/>
    <property type="match status" value="1"/>
</dbReference>
<dbReference type="PANTHER" id="PTHR12937">
    <property type="entry name" value="VACUOLAR PROTEIN SORTING 28, ISOFORM 2 VPS28"/>
    <property type="match status" value="1"/>
</dbReference>
<dbReference type="Proteomes" id="UP001344447">
    <property type="component" value="Unassembled WGS sequence"/>
</dbReference>
<feature type="domain" description="VPS28 N-terminal" evidence="8">
    <location>
        <begin position="69"/>
        <end position="176"/>
    </location>
</feature>
<dbReference type="InterPro" id="IPR037206">
    <property type="entry name" value="VPS28_C_sf"/>
</dbReference>
<dbReference type="PANTHER" id="PTHR12937:SF0">
    <property type="entry name" value="VACUOLAR PROTEIN SORTING-ASSOCIATED PROTEIN 28 HOMOLOG"/>
    <property type="match status" value="1"/>
</dbReference>
<dbReference type="AlphaFoldDB" id="A0AAN7U2T8"/>
<evidence type="ECO:0000256" key="1">
    <source>
        <dbReference type="ARBA" id="ARBA00004177"/>
    </source>
</evidence>
<keyword evidence="3" id="KW-0967">Endosome</keyword>
<dbReference type="SUPFAM" id="SSF140427">
    <property type="entry name" value="VPS28 C-terminal domain-like"/>
    <property type="match status" value="1"/>
</dbReference>
<dbReference type="FunFam" id="1.20.120.1130:FF:000001">
    <property type="entry name" value="Vacuolar protein sorting-associated protein 28 homolog"/>
    <property type="match status" value="1"/>
</dbReference>
<evidence type="ECO:0000313" key="10">
    <source>
        <dbReference type="Proteomes" id="UP001344447"/>
    </source>
</evidence>
<keyword evidence="10" id="KW-1185">Reference proteome</keyword>
<dbReference type="PROSITE" id="PS51313">
    <property type="entry name" value="VPS28_N"/>
    <property type="match status" value="1"/>
</dbReference>
<dbReference type="GO" id="GO:0044877">
    <property type="term" value="F:protein-containing complex binding"/>
    <property type="evidence" value="ECO:0007669"/>
    <property type="project" value="TreeGrafter"/>
</dbReference>
<evidence type="ECO:0000256" key="5">
    <source>
        <dbReference type="PROSITE-ProRule" id="PRU00642"/>
    </source>
</evidence>
<dbReference type="EMBL" id="JAVFKY010000002">
    <property type="protein sequence ID" value="KAK5580737.1"/>
    <property type="molecule type" value="Genomic_DNA"/>
</dbReference>
<name>A0AAN7U2T8_9MYCE</name>
<keyword evidence="2 5" id="KW-0813">Transport</keyword>
<comment type="similarity">
    <text evidence="5">Belongs to the VPS28 family.</text>
</comment>
<sequence length="283" mass="32195">MNINNSNNNFGEPPPPYSFNNSPLSSSPLGPPTLNNNNNNNNNNINSNNNSNNNSSNTNKKFESMMNLKNQNSFQNIKEVKLFNNNIEREMYENLAELYSIIKVTEHLEKAYIRDDVSPKDYTTACSKLIAQFKSSQTLLKDHVANVGQFMKDYDLNCKAAFDRLVIKGYPSTLEHNTNESSTDSAMAKNVAEAVQLFITTMDSIRLKLVSVDGIYPLLSDLMESLNRNQWLGPTFEGKEKIKNWISILNQMKATDELDDDQSRQLLFDLDNSYNIFYKAIKS</sequence>
<comment type="subcellular location">
    <subcellularLocation>
        <location evidence="1">Endosome</location>
    </subcellularLocation>
</comment>
<accession>A0AAN7U2T8</accession>
<reference evidence="9 10" key="1">
    <citation type="submission" date="2023-11" db="EMBL/GenBank/DDBJ databases">
        <title>Dfirmibasis_genome.</title>
        <authorList>
            <person name="Edelbroek B."/>
            <person name="Kjellin J."/>
            <person name="Jerlstrom-Hultqvist J."/>
            <person name="Soderbom F."/>
        </authorList>
    </citation>
    <scope>NUCLEOTIDE SEQUENCE [LARGE SCALE GENOMIC DNA]</scope>
    <source>
        <strain evidence="9 10">TNS-C-14</strain>
    </source>
</reference>
<keyword evidence="4 5" id="KW-0653">Protein transport</keyword>
<dbReference type="GO" id="GO:0000813">
    <property type="term" value="C:ESCRT I complex"/>
    <property type="evidence" value="ECO:0007669"/>
    <property type="project" value="InterPro"/>
</dbReference>
<evidence type="ECO:0000256" key="3">
    <source>
        <dbReference type="ARBA" id="ARBA00022753"/>
    </source>
</evidence>
<dbReference type="InterPro" id="IPR017899">
    <property type="entry name" value="VPS28_C"/>
</dbReference>
<proteinExistence type="inferred from homology"/>
<evidence type="ECO:0008006" key="11">
    <source>
        <dbReference type="Google" id="ProtNLM"/>
    </source>
</evidence>
<gene>
    <name evidence="9" type="ORF">RB653_000761</name>
</gene>
<dbReference type="Gene3D" id="1.20.1440.200">
    <property type="match status" value="1"/>
</dbReference>
<dbReference type="FunFam" id="1.20.1440.200:FF:000006">
    <property type="entry name" value="Vacuolar protein sorting-associated protein 28 homolog"/>
    <property type="match status" value="1"/>
</dbReference>
<dbReference type="PROSITE" id="PS51310">
    <property type="entry name" value="VPS28_C"/>
    <property type="match status" value="1"/>
</dbReference>